<gene>
    <name evidence="3" type="ORF">PBV87_03860</name>
</gene>
<dbReference type="PANTHER" id="PTHR30029">
    <property type="entry name" value="STAGE V SPORULATION PROTEIN R"/>
    <property type="match status" value="1"/>
</dbReference>
<organism evidence="3 4">
    <name type="scientific">Holtiella tumoricola</name>
    <dbReference type="NCBI Taxonomy" id="3018743"/>
    <lineage>
        <taxon>Bacteria</taxon>
        <taxon>Bacillati</taxon>
        <taxon>Bacillota</taxon>
        <taxon>Clostridia</taxon>
        <taxon>Lachnospirales</taxon>
        <taxon>Cellulosilyticaceae</taxon>
        <taxon>Holtiella</taxon>
    </lineage>
</organism>
<sequence length="427" mass="50341">MMNYSFKELTEYNERIEEIAKGIGLDYYEQEFEIISFEDMICYEAYVGMPSHYPHWSFGKNYERIKTLYNYNLTGLPYEMVINSDPCIAYLMKDNSLVLQILTIAHVYGHNDFFKNNRLFKSYTKADLTVDMFKNHAGRIREYIQDPSIGYSEVESILDAAHAIKHHCGSFMKNGAQFEEKIEFPCDNILDFLWREGDLAEWQKDILLIVMEESRYFMPQIETKIMNEGWASFWHYNIVNHLNLPPGMQLEFLKHHNNVICTVPGRLNPYFIGFKIWEDLYERYDHDFSELARIREVERDASFIRNYLTYDIANACNLCVFEEEERYYVVSEVSNEEGWKNVRNTLANSVGMGGIPNIEVEEVIRKDNTLVLNHLYDGRELQLSYATETLKYIQTLWGGKVVLKTYLTGSERKIICNEDKKVLIENM</sequence>
<comment type="caution">
    <text evidence="3">The sequence shown here is derived from an EMBL/GenBank/DDBJ whole genome shotgun (WGS) entry which is preliminary data.</text>
</comment>
<evidence type="ECO:0000259" key="2">
    <source>
        <dbReference type="Pfam" id="PF24755"/>
    </source>
</evidence>
<feature type="domain" description="SpoVR-like C-terminal" evidence="2">
    <location>
        <begin position="356"/>
        <end position="405"/>
    </location>
</feature>
<dbReference type="InterPro" id="IPR057008">
    <property type="entry name" value="SpoVR-like_C"/>
</dbReference>
<dbReference type="AlphaFoldDB" id="A0AA42DL27"/>
<proteinExistence type="predicted"/>
<dbReference type="InterPro" id="IPR007390">
    <property type="entry name" value="Spore_V_R"/>
</dbReference>
<dbReference type="Pfam" id="PF04293">
    <property type="entry name" value="SpoVR"/>
    <property type="match status" value="2"/>
</dbReference>
<dbReference type="Proteomes" id="UP001169242">
    <property type="component" value="Unassembled WGS sequence"/>
</dbReference>
<dbReference type="InterPro" id="IPR056174">
    <property type="entry name" value="SpoVR_N"/>
</dbReference>
<name>A0AA42DL27_9FIRM</name>
<evidence type="ECO:0000313" key="3">
    <source>
        <dbReference type="EMBL" id="MDA3730633.1"/>
    </source>
</evidence>
<dbReference type="Pfam" id="PF24755">
    <property type="entry name" value="SpoVR_C"/>
    <property type="match status" value="1"/>
</dbReference>
<evidence type="ECO:0000313" key="4">
    <source>
        <dbReference type="Proteomes" id="UP001169242"/>
    </source>
</evidence>
<feature type="domain" description="SpoVR protein-like N-terminal" evidence="1">
    <location>
        <begin position="4"/>
        <end position="173"/>
    </location>
</feature>
<dbReference type="EMBL" id="JAQIFT010000016">
    <property type="protein sequence ID" value="MDA3730633.1"/>
    <property type="molecule type" value="Genomic_DNA"/>
</dbReference>
<evidence type="ECO:0000259" key="1">
    <source>
        <dbReference type="Pfam" id="PF04293"/>
    </source>
</evidence>
<reference evidence="3" key="1">
    <citation type="journal article" date="2023" name="Int. J. Syst. Evol. Microbiol.">
        <title>&lt;i&gt;Holtiella tumoricola&lt;/i&gt; gen. nov. sp. nov., isolated from a human clinical sample.</title>
        <authorList>
            <person name="Allen-Vercoe E."/>
            <person name="Daigneault M.C."/>
            <person name="Vancuren S.J."/>
            <person name="Cochrane K."/>
            <person name="O'Neal L.L."/>
            <person name="Sankaranarayanan K."/>
            <person name="Lawson P.A."/>
        </authorList>
    </citation>
    <scope>NUCLEOTIDE SEQUENCE</scope>
    <source>
        <strain evidence="3">CC70A</strain>
    </source>
</reference>
<dbReference type="PANTHER" id="PTHR30029:SF2">
    <property type="entry name" value="STAGE V SPORULATION PROTEIN R"/>
    <property type="match status" value="1"/>
</dbReference>
<feature type="domain" description="SpoVR protein-like N-terminal" evidence="1">
    <location>
        <begin position="180"/>
        <end position="353"/>
    </location>
</feature>
<accession>A0AA42DL27</accession>
<keyword evidence="4" id="KW-1185">Reference proteome</keyword>
<protein>
    <submittedName>
        <fullName evidence="3">SpoVR family protein</fullName>
    </submittedName>
</protein>